<keyword evidence="2" id="KW-1185">Reference proteome</keyword>
<proteinExistence type="predicted"/>
<organism evidence="1 2">
    <name type="scientific">Campylobacter aviculae</name>
    <dbReference type="NCBI Taxonomy" id="2510190"/>
    <lineage>
        <taxon>Bacteria</taxon>
        <taxon>Pseudomonadati</taxon>
        <taxon>Campylobacterota</taxon>
        <taxon>Epsilonproteobacteria</taxon>
        <taxon>Campylobacterales</taxon>
        <taxon>Campylobacteraceae</taxon>
        <taxon>Campylobacter</taxon>
    </lineage>
</organism>
<dbReference type="AlphaFoldDB" id="A0A4V6DWL6"/>
<dbReference type="Proteomes" id="UP000310353">
    <property type="component" value="Unassembled WGS sequence"/>
</dbReference>
<sequence>MNVLDEAMNIFNLNLKSFDLKSFTNKRSYLCATDNKNLLFVYTGKARFVTKDALFLDNLANNFKLKHKFFFTKNALCSKAKLYLKEKGFDIYVAL</sequence>
<dbReference type="RefSeq" id="WP_137622007.1">
    <property type="nucleotide sequence ID" value="NZ_NXMA01000004.1"/>
</dbReference>
<dbReference type="EMBL" id="NXMA01000004">
    <property type="protein sequence ID" value="TKX32642.1"/>
    <property type="molecule type" value="Genomic_DNA"/>
</dbReference>
<evidence type="ECO:0000313" key="2">
    <source>
        <dbReference type="Proteomes" id="UP000310353"/>
    </source>
</evidence>
<protein>
    <submittedName>
        <fullName evidence="1">Tram-like protein</fullName>
    </submittedName>
</protein>
<gene>
    <name evidence="1" type="ORF">CQA76_03190</name>
</gene>
<comment type="caution">
    <text evidence="1">The sequence shown here is derived from an EMBL/GenBank/DDBJ whole genome shotgun (WGS) entry which is preliminary data.</text>
</comment>
<name>A0A4V6DWL6_9BACT</name>
<reference evidence="1 2" key="1">
    <citation type="submission" date="2018-05" db="EMBL/GenBank/DDBJ databases">
        <title>Novel Campyloabacter and Helicobacter Species and Strains.</title>
        <authorList>
            <person name="Mannion A.J."/>
            <person name="Shen Z."/>
            <person name="Fox J.G."/>
        </authorList>
    </citation>
    <scope>NUCLEOTIDE SEQUENCE [LARGE SCALE GENOMIC DNA]</scope>
    <source>
        <strain evidence="2">MIT17-670</strain>
    </source>
</reference>
<evidence type="ECO:0000313" key="1">
    <source>
        <dbReference type="EMBL" id="TKX32642.1"/>
    </source>
</evidence>
<accession>A0A4V6DWL6</accession>
<dbReference type="OrthoDB" id="5356216at2"/>